<name>A0A834W9H2_9FABA</name>
<keyword evidence="2" id="KW-1185">Reference proteome</keyword>
<evidence type="ECO:0000313" key="1">
    <source>
        <dbReference type="EMBL" id="KAF7810531.1"/>
    </source>
</evidence>
<reference evidence="1" key="1">
    <citation type="submission" date="2020-09" db="EMBL/GenBank/DDBJ databases">
        <title>Genome-Enabled Discovery of Anthraquinone Biosynthesis in Senna tora.</title>
        <authorList>
            <person name="Kang S.-H."/>
            <person name="Pandey R.P."/>
            <person name="Lee C.-M."/>
            <person name="Sim J.-S."/>
            <person name="Jeong J.-T."/>
            <person name="Choi B.-S."/>
            <person name="Jung M."/>
            <person name="Ginzburg D."/>
            <person name="Zhao K."/>
            <person name="Won S.Y."/>
            <person name="Oh T.-J."/>
            <person name="Yu Y."/>
            <person name="Kim N.-H."/>
            <person name="Lee O.R."/>
            <person name="Lee T.-H."/>
            <person name="Bashyal P."/>
            <person name="Kim T.-S."/>
            <person name="Lee W.-H."/>
            <person name="Kawkins C."/>
            <person name="Kim C.-K."/>
            <person name="Kim J.S."/>
            <person name="Ahn B.O."/>
            <person name="Rhee S.Y."/>
            <person name="Sohng J.K."/>
        </authorList>
    </citation>
    <scope>NUCLEOTIDE SEQUENCE</scope>
    <source>
        <tissue evidence="1">Leaf</tissue>
    </source>
</reference>
<gene>
    <name evidence="1" type="ORF">G2W53_037274</name>
</gene>
<dbReference type="EMBL" id="JAAIUW010000011">
    <property type="protein sequence ID" value="KAF7810531.1"/>
    <property type="molecule type" value="Genomic_DNA"/>
</dbReference>
<keyword evidence="1" id="KW-0548">Nucleotidyltransferase</keyword>
<organism evidence="1 2">
    <name type="scientific">Senna tora</name>
    <dbReference type="NCBI Taxonomy" id="362788"/>
    <lineage>
        <taxon>Eukaryota</taxon>
        <taxon>Viridiplantae</taxon>
        <taxon>Streptophyta</taxon>
        <taxon>Embryophyta</taxon>
        <taxon>Tracheophyta</taxon>
        <taxon>Spermatophyta</taxon>
        <taxon>Magnoliopsida</taxon>
        <taxon>eudicotyledons</taxon>
        <taxon>Gunneridae</taxon>
        <taxon>Pentapetalae</taxon>
        <taxon>rosids</taxon>
        <taxon>fabids</taxon>
        <taxon>Fabales</taxon>
        <taxon>Fabaceae</taxon>
        <taxon>Caesalpinioideae</taxon>
        <taxon>Cassia clade</taxon>
        <taxon>Senna</taxon>
    </lineage>
</organism>
<proteinExistence type="predicted"/>
<protein>
    <submittedName>
        <fullName evidence="1">Reverse transcriptase</fullName>
    </submittedName>
</protein>
<keyword evidence="1" id="KW-0695">RNA-directed DNA polymerase</keyword>
<dbReference type="GO" id="GO:0003964">
    <property type="term" value="F:RNA-directed DNA polymerase activity"/>
    <property type="evidence" value="ECO:0007669"/>
    <property type="project" value="UniProtKB-KW"/>
</dbReference>
<evidence type="ECO:0000313" key="2">
    <source>
        <dbReference type="Proteomes" id="UP000634136"/>
    </source>
</evidence>
<dbReference type="Proteomes" id="UP000634136">
    <property type="component" value="Unassembled WGS sequence"/>
</dbReference>
<dbReference type="OrthoDB" id="1348681at2759"/>
<dbReference type="AlphaFoldDB" id="A0A834W9H2"/>
<accession>A0A834W9H2</accession>
<keyword evidence="1" id="KW-0808">Transferase</keyword>
<comment type="caution">
    <text evidence="1">The sequence shown here is derived from an EMBL/GenBank/DDBJ whole genome shotgun (WGS) entry which is preliminary data.</text>
</comment>
<sequence>MFGSFLKGGMKWALLKWRCTSSPVCPICGVEEETIEHVLLFRWVKIAWFRSPLTLKFREEIITSFNDWCQKVPVEFDGWDDFSKSLFAIMCWTIWKARCQFVFEGIEAKEHDLGDCQGLDVRDAGWNARGRGQYKFNVDGSFILDPVQAGIGVIWRYSRGLVLDDGCVQVQASLVMTEALALKKACKRAADWLAKMAVRRMCPIGLKTAIVSYCLSPGGHCGSSFSSTAVNLVPAEVESSSDPNPPSKKEPEKSRVWAWIENPESFLFDLDFVDNGVRQREKLMIGEDGKFFRELVTRIGDEGEIGVDLSEDDAIGIDASALCKNFKRR</sequence>